<dbReference type="GO" id="GO:0008131">
    <property type="term" value="F:primary methylamine oxidase activity"/>
    <property type="evidence" value="ECO:0007669"/>
    <property type="project" value="InterPro"/>
</dbReference>
<dbReference type="PRINTS" id="PR00766">
    <property type="entry name" value="CUDAOXIDASE"/>
</dbReference>
<evidence type="ECO:0000256" key="8">
    <source>
        <dbReference type="RuleBase" id="RU000672"/>
    </source>
</evidence>
<dbReference type="GO" id="GO:0048038">
    <property type="term" value="F:quinone binding"/>
    <property type="evidence" value="ECO:0007669"/>
    <property type="project" value="InterPro"/>
</dbReference>
<dbReference type="SUPFAM" id="SSF49998">
    <property type="entry name" value="Amine oxidase catalytic domain"/>
    <property type="match status" value="1"/>
</dbReference>
<dbReference type="InterPro" id="IPR016182">
    <property type="entry name" value="Cu_amine_oxidase_N-reg"/>
</dbReference>
<keyword evidence="5 8" id="KW-0186">Copper</keyword>
<comment type="PTM">
    <text evidence="7 8">Topaquinone (TPQ) is generated by copper-dependent autoxidation of a specific tyrosyl residue.</text>
</comment>
<dbReference type="GO" id="GO:0009308">
    <property type="term" value="P:amine metabolic process"/>
    <property type="evidence" value="ECO:0007669"/>
    <property type="project" value="UniProtKB-UniRule"/>
</dbReference>
<comment type="similarity">
    <text evidence="1 8">Belongs to the copper/topaquinone oxidase family.</text>
</comment>
<evidence type="ECO:0000259" key="12">
    <source>
        <dbReference type="Pfam" id="PF02728"/>
    </source>
</evidence>
<evidence type="ECO:0000256" key="1">
    <source>
        <dbReference type="ARBA" id="ARBA00007983"/>
    </source>
</evidence>
<evidence type="ECO:0000256" key="6">
    <source>
        <dbReference type="PIRSR" id="PIRSR600269-50"/>
    </source>
</evidence>
<reference evidence="13 14" key="1">
    <citation type="journal article" date="2018" name="Nat. Ecol. Evol.">
        <title>Shark genomes provide insights into elasmobranch evolution and the origin of vertebrates.</title>
        <authorList>
            <person name="Hara Y"/>
            <person name="Yamaguchi K"/>
            <person name="Onimaru K"/>
            <person name="Kadota M"/>
            <person name="Koyanagi M"/>
            <person name="Keeley SD"/>
            <person name="Tatsumi K"/>
            <person name="Tanaka K"/>
            <person name="Motone F"/>
            <person name="Kageyama Y"/>
            <person name="Nozu R"/>
            <person name="Adachi N"/>
            <person name="Nishimura O"/>
            <person name="Nakagawa R"/>
            <person name="Tanegashima C"/>
            <person name="Kiyatake I"/>
            <person name="Matsumoto R"/>
            <person name="Murakumo K"/>
            <person name="Nishida K"/>
            <person name="Terakita A"/>
            <person name="Kuratani S"/>
            <person name="Sato K"/>
            <person name="Hyodo S Kuraku.S."/>
        </authorList>
    </citation>
    <scope>NUCLEOTIDE SEQUENCE [LARGE SCALE GENOMIC DNA]</scope>
</reference>
<dbReference type="AlphaFoldDB" id="A0A401SH58"/>
<dbReference type="InterPro" id="IPR049948">
    <property type="entry name" value="Cu_Am_ox_TPQ-bd"/>
</dbReference>
<dbReference type="SUPFAM" id="SSF54416">
    <property type="entry name" value="Amine oxidase N-terminal region"/>
    <property type="match status" value="2"/>
</dbReference>
<dbReference type="GO" id="GO:0005886">
    <property type="term" value="C:plasma membrane"/>
    <property type="evidence" value="ECO:0007669"/>
    <property type="project" value="TreeGrafter"/>
</dbReference>
<feature type="domain" description="Copper amine oxidase catalytic" evidence="10">
    <location>
        <begin position="304"/>
        <end position="618"/>
    </location>
</feature>
<proteinExistence type="inferred from homology"/>
<keyword evidence="3 6" id="KW-0801">TPQ</keyword>
<dbReference type="Proteomes" id="UP000287033">
    <property type="component" value="Unassembled WGS sequence"/>
</dbReference>
<dbReference type="STRING" id="137246.A0A401SH58"/>
<dbReference type="Gene3D" id="2.70.98.20">
    <property type="entry name" value="Copper amine oxidase, catalytic domain"/>
    <property type="match status" value="1"/>
</dbReference>
<keyword evidence="9" id="KW-0812">Transmembrane</keyword>
<feature type="active site" description="Schiff-base intermediate with substrate; via topaquinone" evidence="6">
    <location>
        <position position="461"/>
    </location>
</feature>
<gene>
    <name evidence="13" type="ORF">chiPu_0008122</name>
</gene>
<sequence>MNLKILFAILAVALVAIIALNWILIVGFAKSTTCKYTKFRDVLEEMREEMFQSLVFQDLDSEELTSVVQYLRQEIRVKLENCSEALPSDNYIYMIELHLPPKSEVLKFLDKQEPQPRREARAVVVFGAQSEPNITEYVVGPLPHPTYHKDISSQKYQNLSFHSRPVTGFEYKTIISRMELEKASRVIRESFGLDWKTLIYMDSAPRGFKAGDRETWFPFLRNMSGLFMHPVGFEVLIDHSSSNPSQWKVKQVFYNGQYFDSIEELVAQYDRGTVRKIRLHRDQSDPDYASLKPHVQHKSVSPLQYEPQGRRYSVLYNHVRYFNWQFAFRHSTVNGLQLFNIQFREERIAYELSVEELNSVYGGDSPSFMRTKFLDVNYGIGKSVNELVRGVDCPYSATFVDTVHFSESENPRRIKNSICIFEQNKQLPLRRHYFSWNTPPSYGGVADCVLVIRSASTVANYDYIFDYIFHHNGVIETKVHPSGYALTSFLYEGGLLYGAKLEENVLGNIHTHFLHFKADLDVAGTSNSIETKDVEYELKSVPWKNGQKVYVATVKKQILETENQAAFRAGTKMPRYLNFVNQDRTNNWNHYRGYRIQVVSFNPDSVPEEIPEEKAISWQR</sequence>
<dbReference type="Pfam" id="PF02727">
    <property type="entry name" value="Cu_amine_oxidN2"/>
    <property type="match status" value="1"/>
</dbReference>
<evidence type="ECO:0000313" key="13">
    <source>
        <dbReference type="EMBL" id="GCC29680.1"/>
    </source>
</evidence>
<feature type="domain" description="Copper amine oxidase N2-terminal" evidence="11">
    <location>
        <begin position="62"/>
        <end position="147"/>
    </location>
</feature>
<dbReference type="GO" id="GO:0005507">
    <property type="term" value="F:copper ion binding"/>
    <property type="evidence" value="ECO:0007669"/>
    <property type="project" value="InterPro"/>
</dbReference>
<name>A0A401SH58_CHIPU</name>
<dbReference type="EMBL" id="BEZZ01000263">
    <property type="protein sequence ID" value="GCC29680.1"/>
    <property type="molecule type" value="Genomic_DNA"/>
</dbReference>
<evidence type="ECO:0000259" key="11">
    <source>
        <dbReference type="Pfam" id="PF02727"/>
    </source>
</evidence>
<dbReference type="InterPro" id="IPR015800">
    <property type="entry name" value="Cu_amine_oxidase_N2"/>
</dbReference>
<organism evidence="13 14">
    <name type="scientific">Chiloscyllium punctatum</name>
    <name type="common">Brownbanded bambooshark</name>
    <name type="synonym">Hemiscyllium punctatum</name>
    <dbReference type="NCBI Taxonomy" id="137246"/>
    <lineage>
        <taxon>Eukaryota</taxon>
        <taxon>Metazoa</taxon>
        <taxon>Chordata</taxon>
        <taxon>Craniata</taxon>
        <taxon>Vertebrata</taxon>
        <taxon>Chondrichthyes</taxon>
        <taxon>Elasmobranchii</taxon>
        <taxon>Galeomorphii</taxon>
        <taxon>Galeoidea</taxon>
        <taxon>Orectolobiformes</taxon>
        <taxon>Hemiscylliidae</taxon>
        <taxon>Chiloscyllium</taxon>
    </lineage>
</organism>
<feature type="active site" description="Proton acceptor" evidence="6">
    <location>
        <position position="375"/>
    </location>
</feature>
<dbReference type="Pfam" id="PF02728">
    <property type="entry name" value="Cu_amine_oxidN3"/>
    <property type="match status" value="1"/>
</dbReference>
<dbReference type="PROSITE" id="PS01164">
    <property type="entry name" value="COPPER_AMINE_OXID_1"/>
    <property type="match status" value="1"/>
</dbReference>
<protein>
    <recommendedName>
        <fullName evidence="8">Amine oxidase</fullName>
        <ecNumber evidence="8">1.4.3.-</ecNumber>
    </recommendedName>
</protein>
<keyword evidence="14" id="KW-1185">Reference proteome</keyword>
<dbReference type="Gene3D" id="3.10.450.40">
    <property type="match status" value="2"/>
</dbReference>
<evidence type="ECO:0000256" key="5">
    <source>
        <dbReference type="ARBA" id="ARBA00023008"/>
    </source>
</evidence>
<keyword evidence="9" id="KW-0472">Membrane</keyword>
<accession>A0A401SH58</accession>
<keyword evidence="2 8" id="KW-0479">Metal-binding</keyword>
<dbReference type="InterPro" id="IPR036460">
    <property type="entry name" value="Cu_amine_oxidase_C_sf"/>
</dbReference>
<evidence type="ECO:0000256" key="9">
    <source>
        <dbReference type="SAM" id="Phobius"/>
    </source>
</evidence>
<dbReference type="OrthoDB" id="5379943at2759"/>
<dbReference type="InterPro" id="IPR015798">
    <property type="entry name" value="Cu_amine_oxidase_C"/>
</dbReference>
<dbReference type="FunFam" id="3.10.450.40:FF:000001">
    <property type="entry name" value="Amine oxidase"/>
    <property type="match status" value="1"/>
</dbReference>
<feature type="domain" description="Copper amine oxidase N3-terminal" evidence="12">
    <location>
        <begin position="180"/>
        <end position="256"/>
    </location>
</feature>
<feature type="transmembrane region" description="Helical" evidence="9">
    <location>
        <begin position="7"/>
        <end position="29"/>
    </location>
</feature>
<evidence type="ECO:0000256" key="4">
    <source>
        <dbReference type="ARBA" id="ARBA00023002"/>
    </source>
</evidence>
<keyword evidence="9" id="KW-1133">Transmembrane helix</keyword>
<feature type="modified residue" description="2',4',5'-topaquinone" evidence="7">
    <location>
        <position position="461"/>
    </location>
</feature>
<comment type="cofactor">
    <cofactor evidence="8">
        <name>Cu cation</name>
        <dbReference type="ChEBI" id="CHEBI:23378"/>
    </cofactor>
    <text evidence="8">Contains 1 topaquinone per subunit.</text>
</comment>
<keyword evidence="4 8" id="KW-0560">Oxidoreductase</keyword>
<evidence type="ECO:0000313" key="14">
    <source>
        <dbReference type="Proteomes" id="UP000287033"/>
    </source>
</evidence>
<dbReference type="FunFam" id="3.10.450.40:FF:000007">
    <property type="entry name" value="Amine oxidase"/>
    <property type="match status" value="1"/>
</dbReference>
<evidence type="ECO:0000256" key="3">
    <source>
        <dbReference type="ARBA" id="ARBA00022772"/>
    </source>
</evidence>
<evidence type="ECO:0000256" key="2">
    <source>
        <dbReference type="ARBA" id="ARBA00022723"/>
    </source>
</evidence>
<dbReference type="Pfam" id="PF01179">
    <property type="entry name" value="Cu_amine_oxid"/>
    <property type="match status" value="1"/>
</dbReference>
<dbReference type="OMA" id="CMFEIDK"/>
<evidence type="ECO:0000259" key="10">
    <source>
        <dbReference type="Pfam" id="PF01179"/>
    </source>
</evidence>
<dbReference type="PANTHER" id="PTHR10638:SF4">
    <property type="entry name" value="RETINA-SPECIFIC COPPER AMINE OXIDASE"/>
    <property type="match status" value="1"/>
</dbReference>
<dbReference type="EC" id="1.4.3.-" evidence="8"/>
<dbReference type="InterPro" id="IPR000269">
    <property type="entry name" value="Cu_amine_oxidase"/>
</dbReference>
<dbReference type="PANTHER" id="PTHR10638">
    <property type="entry name" value="COPPER AMINE OXIDASE"/>
    <property type="match status" value="1"/>
</dbReference>
<dbReference type="InterPro" id="IPR015802">
    <property type="entry name" value="Cu_amine_oxidase_N3"/>
</dbReference>
<evidence type="ECO:0000256" key="7">
    <source>
        <dbReference type="PIRSR" id="PIRSR600269-51"/>
    </source>
</evidence>
<comment type="caution">
    <text evidence="13">The sequence shown here is derived from an EMBL/GenBank/DDBJ whole genome shotgun (WGS) entry which is preliminary data.</text>
</comment>